<dbReference type="InterPro" id="IPR004629">
    <property type="entry name" value="WecG_TagA_CpsF"/>
</dbReference>
<dbReference type="Proteomes" id="UP000253083">
    <property type="component" value="Unassembled WGS sequence"/>
</dbReference>
<evidence type="ECO:0000313" key="4">
    <source>
        <dbReference type="EMBL" id="RBP51417.1"/>
    </source>
</evidence>
<organism evidence="4 5">
    <name type="scientific">Arenicella xantha</name>
    <dbReference type="NCBI Taxonomy" id="644221"/>
    <lineage>
        <taxon>Bacteria</taxon>
        <taxon>Pseudomonadati</taxon>
        <taxon>Pseudomonadota</taxon>
        <taxon>Gammaproteobacteria</taxon>
        <taxon>Arenicellales</taxon>
        <taxon>Arenicellaceae</taxon>
        <taxon>Arenicella</taxon>
    </lineage>
</organism>
<evidence type="ECO:0000256" key="1">
    <source>
        <dbReference type="ARBA" id="ARBA00022676"/>
    </source>
</evidence>
<dbReference type="OrthoDB" id="9808602at2"/>
<keyword evidence="3" id="KW-0472">Membrane</keyword>
<evidence type="ECO:0000256" key="2">
    <source>
        <dbReference type="ARBA" id="ARBA00022679"/>
    </source>
</evidence>
<dbReference type="EMBL" id="QNRT01000002">
    <property type="protein sequence ID" value="RBP51417.1"/>
    <property type="molecule type" value="Genomic_DNA"/>
</dbReference>
<sequence length="428" mass="47365">MILVVGCLMRFLIAFPMLAYAFMHIGVSCLIALVRRQRISLYSEQYLGEGCVWVVHQTVLIENRPLADFDRWLHYLRANYDLVGPRRVRVSESSKYKGGERVRFTVAPGVLCPYAIKQSAGIAYSSESAVVAEFIQNDSLLRRGQLLLVWLVQRCLGSTTRRVSKADTFQLFGVRISNTSMADAVAEVGASIDEGDGSEQPACFAFVNAECVNQYCDDQSYREVLNDFSSVFADGIGVRLAAMASGVRIIENVNGTDMFPLLCDRLSLSGARIYLLGGSTAVVSKVADKLACEYPGAEVVGYLDGYSLHGNDTDVCDRINASNADVVLVALGAPMQEKWMAEHRGNLSVSAMIGVGGLFDFYSGEVARAPEWIRELSLEWVWRLAMQPKAKARRYLLGTPLFLVRVLRDKLIKSTATSRVVHRREVSQ</sequence>
<keyword evidence="1" id="KW-0328">Glycosyltransferase</keyword>
<reference evidence="4 5" key="1">
    <citation type="submission" date="2018-06" db="EMBL/GenBank/DDBJ databases">
        <title>Genomic Encyclopedia of Type Strains, Phase IV (KMG-IV): sequencing the most valuable type-strain genomes for metagenomic binning, comparative biology and taxonomic classification.</title>
        <authorList>
            <person name="Goeker M."/>
        </authorList>
    </citation>
    <scope>NUCLEOTIDE SEQUENCE [LARGE SCALE GENOMIC DNA]</scope>
    <source>
        <strain evidence="4 5">DSM 24032</strain>
    </source>
</reference>
<dbReference type="PANTHER" id="PTHR34136">
    <property type="match status" value="1"/>
</dbReference>
<feature type="transmembrane region" description="Helical" evidence="3">
    <location>
        <begin position="12"/>
        <end position="34"/>
    </location>
</feature>
<dbReference type="GO" id="GO:0016758">
    <property type="term" value="F:hexosyltransferase activity"/>
    <property type="evidence" value="ECO:0007669"/>
    <property type="project" value="TreeGrafter"/>
</dbReference>
<protein>
    <submittedName>
        <fullName evidence="4">N-acetylglucosaminyldiphosphoundecaprenol N-acetyl-beta-D-mannosaminyltransferase</fullName>
    </submittedName>
</protein>
<evidence type="ECO:0000313" key="5">
    <source>
        <dbReference type="Proteomes" id="UP000253083"/>
    </source>
</evidence>
<evidence type="ECO:0000256" key="3">
    <source>
        <dbReference type="SAM" id="Phobius"/>
    </source>
</evidence>
<proteinExistence type="predicted"/>
<dbReference type="NCBIfam" id="TIGR00696">
    <property type="entry name" value="wecG_tagA_cpsF"/>
    <property type="match status" value="1"/>
</dbReference>
<dbReference type="CDD" id="cd06533">
    <property type="entry name" value="Glyco_transf_WecG_TagA"/>
    <property type="match status" value="1"/>
</dbReference>
<keyword evidence="2 4" id="KW-0808">Transferase</keyword>
<dbReference type="InParanoid" id="A0A395JNP3"/>
<dbReference type="Pfam" id="PF03808">
    <property type="entry name" value="Glyco_tran_WecG"/>
    <property type="match status" value="1"/>
</dbReference>
<dbReference type="PANTHER" id="PTHR34136:SF1">
    <property type="entry name" value="UDP-N-ACETYL-D-MANNOSAMINURONIC ACID TRANSFERASE"/>
    <property type="match status" value="1"/>
</dbReference>
<keyword evidence="3" id="KW-0812">Transmembrane</keyword>
<dbReference type="AlphaFoldDB" id="A0A395JNP3"/>
<name>A0A395JNP3_9GAMM</name>
<accession>A0A395JNP3</accession>
<keyword evidence="3" id="KW-1133">Transmembrane helix</keyword>
<keyword evidence="5" id="KW-1185">Reference proteome</keyword>
<gene>
    <name evidence="4" type="ORF">DFR28_102844</name>
</gene>
<comment type="caution">
    <text evidence="4">The sequence shown here is derived from an EMBL/GenBank/DDBJ whole genome shotgun (WGS) entry which is preliminary data.</text>
</comment>